<protein>
    <submittedName>
        <fullName evidence="2">Uncharacterized protein</fullName>
    </submittedName>
</protein>
<keyword evidence="3" id="KW-1185">Reference proteome</keyword>
<dbReference type="AlphaFoldDB" id="A0A4Q2D8Z4"/>
<dbReference type="OrthoDB" id="2927676at2759"/>
<evidence type="ECO:0000313" key="3">
    <source>
        <dbReference type="Proteomes" id="UP000290288"/>
    </source>
</evidence>
<keyword evidence="1" id="KW-0732">Signal</keyword>
<dbReference type="EMBL" id="SDEE01000482">
    <property type="protein sequence ID" value="RXW16030.1"/>
    <property type="molecule type" value="Genomic_DNA"/>
</dbReference>
<feature type="chain" id="PRO_5020793147" evidence="1">
    <location>
        <begin position="21"/>
        <end position="193"/>
    </location>
</feature>
<comment type="caution">
    <text evidence="2">The sequence shown here is derived from an EMBL/GenBank/DDBJ whole genome shotgun (WGS) entry which is preliminary data.</text>
</comment>
<dbReference type="Proteomes" id="UP000290288">
    <property type="component" value="Unassembled WGS sequence"/>
</dbReference>
<accession>A0A4Q2D8Z4</accession>
<gene>
    <name evidence="2" type="ORF">EST38_g9830</name>
</gene>
<evidence type="ECO:0000256" key="1">
    <source>
        <dbReference type="SAM" id="SignalP"/>
    </source>
</evidence>
<sequence length="193" mass="19710">MKAVASFSVILAALLPAALATDVTLWQLAEGTSSPNAIVSGLSVEISPVAVQTDGQTVYVAKEAKSLMVVQSGAFTSTLVATPTTDTFTFRADASRYHLALKTQTAGVQAERTDDCTLRDDGSLVCSVKLVAESGGQKATVAVTTTGSPAPWYTISNVESLNLPTQASAASSITSPLFGTLMGLGLAVGVLLA</sequence>
<organism evidence="2 3">
    <name type="scientific">Candolleomyces aberdarensis</name>
    <dbReference type="NCBI Taxonomy" id="2316362"/>
    <lineage>
        <taxon>Eukaryota</taxon>
        <taxon>Fungi</taxon>
        <taxon>Dikarya</taxon>
        <taxon>Basidiomycota</taxon>
        <taxon>Agaricomycotina</taxon>
        <taxon>Agaricomycetes</taxon>
        <taxon>Agaricomycetidae</taxon>
        <taxon>Agaricales</taxon>
        <taxon>Agaricineae</taxon>
        <taxon>Psathyrellaceae</taxon>
        <taxon>Candolleomyces</taxon>
    </lineage>
</organism>
<proteinExistence type="predicted"/>
<evidence type="ECO:0000313" key="2">
    <source>
        <dbReference type="EMBL" id="RXW16030.1"/>
    </source>
</evidence>
<name>A0A4Q2D8Z4_9AGAR</name>
<reference evidence="2 3" key="1">
    <citation type="submission" date="2019-01" db="EMBL/GenBank/DDBJ databases">
        <title>Draft genome sequence of Psathyrella aberdarensis IHI B618.</title>
        <authorList>
            <person name="Buettner E."/>
            <person name="Kellner H."/>
        </authorList>
    </citation>
    <scope>NUCLEOTIDE SEQUENCE [LARGE SCALE GENOMIC DNA]</scope>
    <source>
        <strain evidence="2 3">IHI B618</strain>
    </source>
</reference>
<feature type="signal peptide" evidence="1">
    <location>
        <begin position="1"/>
        <end position="20"/>
    </location>
</feature>